<dbReference type="GeneID" id="68094459"/>
<sequence>MKESTTTVTTEKPITSVEPTKPTEQKKESLDETKQKEETPKEQKEEQPTPTTSLEKSQEEKPSFSFTFLAKPTDPAVKKPEVFESKKNETTISAAPAMTTEPKAITSIPDESDRSVTPVSISSSSEEEEEAPKEPSGFKFTFPTGGVSFPSTTSTMTQKDESNQEKVEEHKIENERPKLSAFSSFISPPIISSKSPETTLETTATTTGFNFVKPSTSITSTKEGDSEKPQTNGGFVFTATQPASSAPSFSLSTKKTEDKKDETVAFKSPVSTSFSLSLGPPKISEEKKDSSMPTTGGFNFGGAFVPQKPIESTEEKKDTTETTGFKFTGSATPSFSVTSSPPEKKDEPTSFAPNISFGSSNKTSELKSSFSFGGASTGGDKPTSSGMSFSFGGATVPSVPTSTPVNFSFGSSVPKEEPAKALEDKPQTEQAIKPAFSGVGSFSFNKPSSDNTSTGSGGNEKASIAPSSFSFGSIAKQSDSSSITPTSNVGFSFGAPSTGAASPPTSVTSAESKPLTSFTFGTTPSDTASNDTKSTFSFGGSSIQTTATDTSKPSLSFSSGGFSFGAKPAAQEAPSSGAQTENKFVFGAQNNQPPTSTGFTFGLGTQPTVATSFSFNAPSQPTTTAPSFGGNSMLEDDSAMHQSGMNFPSSTLSFTQPAAFSAITPTTPSISPFGPPQTNNFSSGMANPFNASAAQPEFPDQRKPIKALRRRK</sequence>
<evidence type="ECO:0000256" key="1">
    <source>
        <dbReference type="SAM" id="MobiDB-lite"/>
    </source>
</evidence>
<feature type="compositionally biased region" description="Polar residues" evidence="1">
    <location>
        <begin position="1"/>
        <end position="13"/>
    </location>
</feature>
<gene>
    <name evidence="2" type="ORF">C9374_002003</name>
</gene>
<organism evidence="2 3">
    <name type="scientific">Naegleria lovaniensis</name>
    <name type="common">Amoeba</name>
    <dbReference type="NCBI Taxonomy" id="51637"/>
    <lineage>
        <taxon>Eukaryota</taxon>
        <taxon>Discoba</taxon>
        <taxon>Heterolobosea</taxon>
        <taxon>Tetramitia</taxon>
        <taxon>Eutetramitia</taxon>
        <taxon>Vahlkampfiidae</taxon>
        <taxon>Naegleria</taxon>
    </lineage>
</organism>
<name>A0AA88GW83_NAELO</name>
<feature type="compositionally biased region" description="Basic and acidic residues" evidence="1">
    <location>
        <begin position="311"/>
        <end position="320"/>
    </location>
</feature>
<feature type="compositionally biased region" description="Polar residues" evidence="1">
    <location>
        <begin position="663"/>
        <end position="693"/>
    </location>
</feature>
<feature type="region of interest" description="Disordered" evidence="1">
    <location>
        <begin position="1"/>
        <end position="553"/>
    </location>
</feature>
<keyword evidence="3" id="KW-1185">Reference proteome</keyword>
<comment type="caution">
    <text evidence="2">The sequence shown here is derived from an EMBL/GenBank/DDBJ whole genome shotgun (WGS) entry which is preliminary data.</text>
</comment>
<feature type="region of interest" description="Disordered" evidence="1">
    <location>
        <begin position="663"/>
        <end position="712"/>
    </location>
</feature>
<feature type="compositionally biased region" description="Polar residues" evidence="1">
    <location>
        <begin position="398"/>
        <end position="411"/>
    </location>
</feature>
<feature type="compositionally biased region" description="Polar residues" evidence="1">
    <location>
        <begin position="331"/>
        <end position="341"/>
    </location>
</feature>
<feature type="compositionally biased region" description="Low complexity" evidence="1">
    <location>
        <begin position="321"/>
        <end position="330"/>
    </location>
</feature>
<dbReference type="RefSeq" id="XP_044550960.1">
    <property type="nucleotide sequence ID" value="XM_044691374.1"/>
</dbReference>
<feature type="compositionally biased region" description="Basic and acidic residues" evidence="1">
    <location>
        <begin position="76"/>
        <end position="89"/>
    </location>
</feature>
<protein>
    <submittedName>
        <fullName evidence="2">Uncharacterized protein</fullName>
    </submittedName>
</protein>
<proteinExistence type="predicted"/>
<feature type="region of interest" description="Disordered" evidence="1">
    <location>
        <begin position="612"/>
        <end position="650"/>
    </location>
</feature>
<feature type="compositionally biased region" description="Basic and acidic residues" evidence="1">
    <location>
        <begin position="254"/>
        <end position="264"/>
    </location>
</feature>
<feature type="compositionally biased region" description="Polar residues" evidence="1">
    <location>
        <begin position="465"/>
        <end position="490"/>
    </location>
</feature>
<dbReference type="EMBL" id="PYSW02000014">
    <property type="protein sequence ID" value="KAG2386968.1"/>
    <property type="molecule type" value="Genomic_DNA"/>
</dbReference>
<reference evidence="2 3" key="1">
    <citation type="journal article" date="2018" name="BMC Genomics">
        <title>The genome of Naegleria lovaniensis, the basis for a comparative approach to unravel pathogenicity factors of the human pathogenic amoeba N. fowleri.</title>
        <authorList>
            <person name="Liechti N."/>
            <person name="Schurch N."/>
            <person name="Bruggmann R."/>
            <person name="Wittwer M."/>
        </authorList>
    </citation>
    <scope>NUCLEOTIDE SEQUENCE [LARGE SCALE GENOMIC DNA]</scope>
    <source>
        <strain evidence="2 3">ATCC 30569</strain>
    </source>
</reference>
<dbReference type="Proteomes" id="UP000816034">
    <property type="component" value="Unassembled WGS sequence"/>
</dbReference>
<feature type="compositionally biased region" description="Basic and acidic residues" evidence="1">
    <location>
        <begin position="414"/>
        <end position="427"/>
    </location>
</feature>
<evidence type="ECO:0000313" key="2">
    <source>
        <dbReference type="EMBL" id="KAG2386968.1"/>
    </source>
</evidence>
<feature type="compositionally biased region" description="Polar residues" evidence="1">
    <location>
        <begin position="640"/>
        <end position="650"/>
    </location>
</feature>
<feature type="compositionally biased region" description="Polar residues" evidence="1">
    <location>
        <begin position="612"/>
        <end position="630"/>
    </location>
</feature>
<accession>A0AA88GW83</accession>
<feature type="compositionally biased region" description="Polar residues" evidence="1">
    <location>
        <begin position="351"/>
        <end position="367"/>
    </location>
</feature>
<feature type="compositionally biased region" description="Polar residues" evidence="1">
    <location>
        <begin position="229"/>
        <end position="252"/>
    </location>
</feature>
<feature type="compositionally biased region" description="Low complexity" evidence="1">
    <location>
        <begin position="180"/>
        <end position="207"/>
    </location>
</feature>
<feature type="compositionally biased region" description="Polar residues" evidence="1">
    <location>
        <begin position="499"/>
        <end position="550"/>
    </location>
</feature>
<feature type="compositionally biased region" description="Basic and acidic residues" evidence="1">
    <location>
        <begin position="158"/>
        <end position="178"/>
    </location>
</feature>
<dbReference type="AlphaFoldDB" id="A0AA88GW83"/>
<evidence type="ECO:0000313" key="3">
    <source>
        <dbReference type="Proteomes" id="UP000816034"/>
    </source>
</evidence>
<feature type="compositionally biased region" description="Basic and acidic residues" evidence="1">
    <location>
        <begin position="21"/>
        <end position="47"/>
    </location>
</feature>